<dbReference type="Proteomes" id="UP000034883">
    <property type="component" value="Chromosome"/>
</dbReference>
<keyword evidence="3" id="KW-1185">Reference proteome</keyword>
<feature type="domain" description="N-acetyltransferase" evidence="1">
    <location>
        <begin position="10"/>
        <end position="158"/>
    </location>
</feature>
<dbReference type="GO" id="GO:0016747">
    <property type="term" value="F:acyltransferase activity, transferring groups other than amino-acyl groups"/>
    <property type="evidence" value="ECO:0007669"/>
    <property type="project" value="InterPro"/>
</dbReference>
<evidence type="ECO:0000313" key="3">
    <source>
        <dbReference type="Proteomes" id="UP000034883"/>
    </source>
</evidence>
<dbReference type="InterPro" id="IPR016181">
    <property type="entry name" value="Acyl_CoA_acyltransferase"/>
</dbReference>
<dbReference type="PANTHER" id="PTHR43792:SF1">
    <property type="entry name" value="N-ACETYLTRANSFERASE DOMAIN-CONTAINING PROTEIN"/>
    <property type="match status" value="1"/>
</dbReference>
<gene>
    <name evidence="2" type="ORF">DB32_006591</name>
</gene>
<dbReference type="PROSITE" id="PS51186">
    <property type="entry name" value="GNAT"/>
    <property type="match status" value="1"/>
</dbReference>
<dbReference type="SUPFAM" id="SSF55729">
    <property type="entry name" value="Acyl-CoA N-acyltransferases (Nat)"/>
    <property type="match status" value="1"/>
</dbReference>
<evidence type="ECO:0000259" key="1">
    <source>
        <dbReference type="PROSITE" id="PS51186"/>
    </source>
</evidence>
<accession>A0A0F6W7J9</accession>
<name>A0A0F6W7J9_9BACT</name>
<dbReference type="AlphaFoldDB" id="A0A0F6W7J9"/>
<sequence>MRASFERDGLRYRPWGAHDLDALAALVTDPVIMARAGGALRADEVVGLLDRYLRPDDPRVLAALCVEDAAGASVGSGLVTRGDDDALEIGFLVRREHQGRGHGTRIARALVGLAQTESDVVVARVEVDHAASIRVLEKAGLRIVSRAPDQLVMEIRTCR</sequence>
<proteinExistence type="predicted"/>
<organism evidence="2 3">
    <name type="scientific">Sandaracinus amylolyticus</name>
    <dbReference type="NCBI Taxonomy" id="927083"/>
    <lineage>
        <taxon>Bacteria</taxon>
        <taxon>Pseudomonadati</taxon>
        <taxon>Myxococcota</taxon>
        <taxon>Polyangia</taxon>
        <taxon>Polyangiales</taxon>
        <taxon>Sandaracinaceae</taxon>
        <taxon>Sandaracinus</taxon>
    </lineage>
</organism>
<dbReference type="KEGG" id="samy:DB32_006591"/>
<dbReference type="EMBL" id="CP011125">
    <property type="protein sequence ID" value="AKF09442.1"/>
    <property type="molecule type" value="Genomic_DNA"/>
</dbReference>
<evidence type="ECO:0000313" key="2">
    <source>
        <dbReference type="EMBL" id="AKF09442.1"/>
    </source>
</evidence>
<protein>
    <recommendedName>
        <fullName evidence="1">N-acetyltransferase domain-containing protein</fullName>
    </recommendedName>
</protein>
<dbReference type="STRING" id="927083.DB32_006591"/>
<dbReference type="OrthoDB" id="9801656at2"/>
<dbReference type="RefSeq" id="WP_053236485.1">
    <property type="nucleotide sequence ID" value="NZ_CP011125.1"/>
</dbReference>
<dbReference type="Gene3D" id="3.40.630.30">
    <property type="match status" value="1"/>
</dbReference>
<dbReference type="InterPro" id="IPR051531">
    <property type="entry name" value="N-acetyltransferase"/>
</dbReference>
<dbReference type="PANTHER" id="PTHR43792">
    <property type="entry name" value="GNAT FAMILY, PUTATIVE (AFU_ORTHOLOGUE AFUA_3G00765)-RELATED-RELATED"/>
    <property type="match status" value="1"/>
</dbReference>
<reference evidence="2 3" key="1">
    <citation type="submission" date="2015-03" db="EMBL/GenBank/DDBJ databases">
        <title>Genome assembly of Sandaracinus amylolyticus DSM 53668.</title>
        <authorList>
            <person name="Sharma G."/>
            <person name="Subramanian S."/>
        </authorList>
    </citation>
    <scope>NUCLEOTIDE SEQUENCE [LARGE SCALE GENOMIC DNA]</scope>
    <source>
        <strain evidence="2 3">DSM 53668</strain>
    </source>
</reference>
<dbReference type="Pfam" id="PF13302">
    <property type="entry name" value="Acetyltransf_3"/>
    <property type="match status" value="1"/>
</dbReference>
<dbReference type="InterPro" id="IPR000182">
    <property type="entry name" value="GNAT_dom"/>
</dbReference>